<dbReference type="EMBL" id="JAOYFB010000038">
    <property type="protein sequence ID" value="KAK4026389.1"/>
    <property type="molecule type" value="Genomic_DNA"/>
</dbReference>
<sequence>MQLSLMMLQCCIFAQMYFANCGSHYVPCGECRDPKQRWEVAYTQIKGDVDQIAFMLELDLESQLDLQGVPFVKTKTSWKRVGITETVQPD</sequence>
<name>A0ABR0AMP8_9CRUS</name>
<keyword evidence="3" id="KW-1185">Reference proteome</keyword>
<protein>
    <submittedName>
        <fullName evidence="2">Uncharacterized protein</fullName>
    </submittedName>
</protein>
<comment type="caution">
    <text evidence="2">The sequence shown here is derived from an EMBL/GenBank/DDBJ whole genome shotgun (WGS) entry which is preliminary data.</text>
</comment>
<feature type="chain" id="PRO_5045161230" evidence="1">
    <location>
        <begin position="22"/>
        <end position="90"/>
    </location>
</feature>
<dbReference type="Proteomes" id="UP001234178">
    <property type="component" value="Unassembled WGS sequence"/>
</dbReference>
<proteinExistence type="predicted"/>
<feature type="signal peptide" evidence="1">
    <location>
        <begin position="1"/>
        <end position="21"/>
    </location>
</feature>
<keyword evidence="1" id="KW-0732">Signal</keyword>
<evidence type="ECO:0000313" key="3">
    <source>
        <dbReference type="Proteomes" id="UP001234178"/>
    </source>
</evidence>
<gene>
    <name evidence="2" type="ORF">OUZ56_015388</name>
</gene>
<evidence type="ECO:0000313" key="2">
    <source>
        <dbReference type="EMBL" id="KAK4026389.1"/>
    </source>
</evidence>
<organism evidence="2 3">
    <name type="scientific">Daphnia magna</name>
    <dbReference type="NCBI Taxonomy" id="35525"/>
    <lineage>
        <taxon>Eukaryota</taxon>
        <taxon>Metazoa</taxon>
        <taxon>Ecdysozoa</taxon>
        <taxon>Arthropoda</taxon>
        <taxon>Crustacea</taxon>
        <taxon>Branchiopoda</taxon>
        <taxon>Diplostraca</taxon>
        <taxon>Cladocera</taxon>
        <taxon>Anomopoda</taxon>
        <taxon>Daphniidae</taxon>
        <taxon>Daphnia</taxon>
    </lineage>
</organism>
<evidence type="ECO:0000256" key="1">
    <source>
        <dbReference type="SAM" id="SignalP"/>
    </source>
</evidence>
<reference evidence="2 3" key="1">
    <citation type="journal article" date="2023" name="Nucleic Acids Res.">
        <title>The hologenome of Daphnia magna reveals possible DNA methylation and microbiome-mediated evolution of the host genome.</title>
        <authorList>
            <person name="Chaturvedi A."/>
            <person name="Li X."/>
            <person name="Dhandapani V."/>
            <person name="Marshall H."/>
            <person name="Kissane S."/>
            <person name="Cuenca-Cambronero M."/>
            <person name="Asole G."/>
            <person name="Calvet F."/>
            <person name="Ruiz-Romero M."/>
            <person name="Marangio P."/>
            <person name="Guigo R."/>
            <person name="Rago D."/>
            <person name="Mirbahai L."/>
            <person name="Eastwood N."/>
            <person name="Colbourne J.K."/>
            <person name="Zhou J."/>
            <person name="Mallon E."/>
            <person name="Orsini L."/>
        </authorList>
    </citation>
    <scope>NUCLEOTIDE SEQUENCE [LARGE SCALE GENOMIC DNA]</scope>
    <source>
        <strain evidence="2">LRV0_1</strain>
    </source>
</reference>
<accession>A0ABR0AMP8</accession>